<organism evidence="1">
    <name type="scientific">hydrothermal vent metagenome</name>
    <dbReference type="NCBI Taxonomy" id="652676"/>
    <lineage>
        <taxon>unclassified sequences</taxon>
        <taxon>metagenomes</taxon>
        <taxon>ecological metagenomes</taxon>
    </lineage>
</organism>
<evidence type="ECO:0000313" key="1">
    <source>
        <dbReference type="EMBL" id="VAW09150.1"/>
    </source>
</evidence>
<accession>A0A3B0SX89</accession>
<feature type="non-terminal residue" evidence="1">
    <location>
        <position position="1"/>
    </location>
</feature>
<proteinExistence type="predicted"/>
<gene>
    <name evidence="1" type="ORF">MNBD_ACTINO01-1627</name>
</gene>
<reference evidence="1" key="1">
    <citation type="submission" date="2018-06" db="EMBL/GenBank/DDBJ databases">
        <authorList>
            <person name="Zhirakovskaya E."/>
        </authorList>
    </citation>
    <scope>NUCLEOTIDE SEQUENCE</scope>
</reference>
<protein>
    <submittedName>
        <fullName evidence="1">Uncharacterized protein</fullName>
    </submittedName>
</protein>
<name>A0A3B0SX89_9ZZZZ</name>
<dbReference type="AlphaFoldDB" id="A0A3B0SX89"/>
<dbReference type="EMBL" id="UOEI01000687">
    <property type="protein sequence ID" value="VAW09150.1"/>
    <property type="molecule type" value="Genomic_DNA"/>
</dbReference>
<sequence>AGDDVKSPDEGVVRIVATMRSTLGRYMVAGIIDQGAVQRWSLRDARLVSIDGQSEADESFSEVGGADPGDPVPFLITFDDGGMAEHGAWLTMPLLDRGALRDLTLEMPPLGVPRDAREVPGS</sequence>